<sequence>MQNYPLQIDLGGSLSICGRDRTRLSQRGDLKTQTRRHPETVPLSLRCAVPAYRTWRFKRQRRSAPEREGQACTAHPDLIKSDFAVEELARTESWRLSRIGKGESKRFIIPFESF</sequence>
<gene>
    <name evidence="1" type="ORF">BT93_L3092</name>
</gene>
<comment type="caution">
    <text evidence="1">The sequence shown here is derived from an EMBL/GenBank/DDBJ whole genome shotgun (WGS) entry which is preliminary data.</text>
</comment>
<evidence type="ECO:0000313" key="1">
    <source>
        <dbReference type="EMBL" id="KAF7847317.1"/>
    </source>
</evidence>
<dbReference type="Proteomes" id="UP000806378">
    <property type="component" value="Unassembled WGS sequence"/>
</dbReference>
<accession>A0A8T0CI81</accession>
<keyword evidence="2" id="KW-1185">Reference proteome</keyword>
<proteinExistence type="predicted"/>
<organism evidence="1 2">
    <name type="scientific">Corymbia citriodora subsp. variegata</name>
    <dbReference type="NCBI Taxonomy" id="360336"/>
    <lineage>
        <taxon>Eukaryota</taxon>
        <taxon>Viridiplantae</taxon>
        <taxon>Streptophyta</taxon>
        <taxon>Embryophyta</taxon>
        <taxon>Tracheophyta</taxon>
        <taxon>Spermatophyta</taxon>
        <taxon>Magnoliopsida</taxon>
        <taxon>eudicotyledons</taxon>
        <taxon>Gunneridae</taxon>
        <taxon>Pentapetalae</taxon>
        <taxon>rosids</taxon>
        <taxon>malvids</taxon>
        <taxon>Myrtales</taxon>
        <taxon>Myrtaceae</taxon>
        <taxon>Myrtoideae</taxon>
        <taxon>Eucalypteae</taxon>
        <taxon>Corymbia</taxon>
    </lineage>
</organism>
<protein>
    <submittedName>
        <fullName evidence="1">Uncharacterized protein</fullName>
    </submittedName>
</protein>
<dbReference type="Gramene" id="rna-gnl|WGS:JABURB|Cocit.L3092.1">
    <property type="protein sequence ID" value="cds-KAF7847317.1"/>
    <property type="gene ID" value="gene-BT93_L3092"/>
</dbReference>
<reference evidence="1" key="1">
    <citation type="submission" date="2020-05" db="EMBL/GenBank/DDBJ databases">
        <title>WGS assembly of Corymbia citriodora subspecies variegata.</title>
        <authorList>
            <person name="Barry K."/>
            <person name="Hundley H."/>
            <person name="Shu S."/>
            <person name="Jenkins J."/>
            <person name="Grimwood J."/>
            <person name="Baten A."/>
        </authorList>
    </citation>
    <scope>NUCLEOTIDE SEQUENCE</scope>
    <source>
        <strain evidence="1">CV2-018</strain>
    </source>
</reference>
<name>A0A8T0CI81_CORYI</name>
<evidence type="ECO:0000313" key="2">
    <source>
        <dbReference type="Proteomes" id="UP000806378"/>
    </source>
</evidence>
<dbReference type="AlphaFoldDB" id="A0A8T0CI81"/>
<dbReference type="EMBL" id="MU090963">
    <property type="protein sequence ID" value="KAF7847317.1"/>
    <property type="molecule type" value="Genomic_DNA"/>
</dbReference>